<dbReference type="PANTHER" id="PTHR43483:SF3">
    <property type="entry name" value="MEMBRANE TRANSPORTER PROTEIN HI_0806-RELATED"/>
    <property type="match status" value="1"/>
</dbReference>
<evidence type="ECO:0000256" key="2">
    <source>
        <dbReference type="ARBA" id="ARBA00009142"/>
    </source>
</evidence>
<evidence type="ECO:0000256" key="5">
    <source>
        <dbReference type="ARBA" id="ARBA00023136"/>
    </source>
</evidence>
<dbReference type="PANTHER" id="PTHR43483">
    <property type="entry name" value="MEMBRANE TRANSPORTER PROTEIN HI_0806-RELATED"/>
    <property type="match status" value="1"/>
</dbReference>
<keyword evidence="4 6" id="KW-1133">Transmembrane helix</keyword>
<keyword evidence="5 6" id="KW-0472">Membrane</keyword>
<dbReference type="InterPro" id="IPR002781">
    <property type="entry name" value="TM_pro_TauE-like"/>
</dbReference>
<dbReference type="Pfam" id="PF01925">
    <property type="entry name" value="TauE"/>
    <property type="match status" value="1"/>
</dbReference>
<evidence type="ECO:0000313" key="7">
    <source>
        <dbReference type="EMBL" id="BAU48008.1"/>
    </source>
</evidence>
<organism evidence="7 8">
    <name type="scientific">Sulfurifustis variabilis</name>
    <dbReference type="NCBI Taxonomy" id="1675686"/>
    <lineage>
        <taxon>Bacteria</taxon>
        <taxon>Pseudomonadati</taxon>
        <taxon>Pseudomonadota</taxon>
        <taxon>Gammaproteobacteria</taxon>
        <taxon>Acidiferrobacterales</taxon>
        <taxon>Acidiferrobacteraceae</taxon>
        <taxon>Sulfurifustis</taxon>
    </lineage>
</organism>
<dbReference type="AlphaFoldDB" id="A0A1B4V383"/>
<dbReference type="RefSeq" id="WP_197703407.1">
    <property type="nucleotide sequence ID" value="NZ_AP014936.1"/>
</dbReference>
<feature type="transmembrane region" description="Helical" evidence="6">
    <location>
        <begin position="243"/>
        <end position="261"/>
    </location>
</feature>
<keyword evidence="6" id="KW-1003">Cell membrane</keyword>
<evidence type="ECO:0000256" key="4">
    <source>
        <dbReference type="ARBA" id="ARBA00022989"/>
    </source>
</evidence>
<feature type="transmembrane region" description="Helical" evidence="6">
    <location>
        <begin position="45"/>
        <end position="63"/>
    </location>
</feature>
<evidence type="ECO:0000313" key="8">
    <source>
        <dbReference type="Proteomes" id="UP000218899"/>
    </source>
</evidence>
<keyword evidence="3 6" id="KW-0812">Transmembrane</keyword>
<feature type="transmembrane region" description="Helical" evidence="6">
    <location>
        <begin position="140"/>
        <end position="169"/>
    </location>
</feature>
<feature type="transmembrane region" description="Helical" evidence="6">
    <location>
        <begin position="176"/>
        <end position="198"/>
    </location>
</feature>
<comment type="subcellular location">
    <subcellularLocation>
        <location evidence="6">Cell membrane</location>
        <topology evidence="6">Multi-pass membrane protein</topology>
    </subcellularLocation>
    <subcellularLocation>
        <location evidence="1">Membrane</location>
        <topology evidence="1">Multi-pass membrane protein</topology>
    </subcellularLocation>
</comment>
<dbReference type="Proteomes" id="UP000218899">
    <property type="component" value="Chromosome"/>
</dbReference>
<feature type="transmembrane region" description="Helical" evidence="6">
    <location>
        <begin position="108"/>
        <end position="128"/>
    </location>
</feature>
<proteinExistence type="inferred from homology"/>
<evidence type="ECO:0000256" key="1">
    <source>
        <dbReference type="ARBA" id="ARBA00004141"/>
    </source>
</evidence>
<keyword evidence="8" id="KW-1185">Reference proteome</keyword>
<feature type="transmembrane region" description="Helical" evidence="6">
    <location>
        <begin position="210"/>
        <end position="231"/>
    </location>
</feature>
<accession>A0A1B4V383</accession>
<dbReference type="GO" id="GO:0005886">
    <property type="term" value="C:plasma membrane"/>
    <property type="evidence" value="ECO:0007669"/>
    <property type="project" value="UniProtKB-SubCell"/>
</dbReference>
<evidence type="ECO:0000256" key="6">
    <source>
        <dbReference type="RuleBase" id="RU363041"/>
    </source>
</evidence>
<sequence>MELLALMLSGAAAGVMAGLLGIGGGMLIVPVIALLLERQGVSPDVIMQCAIGTSLATITFTALSSMRAHHKRGAVRWPLFMRLTPGIVIGGLLGAAIADWLPGRSLRYIVAVSMLAVAAQMAFGGRAANPHRTLPGRPVLVTAGGLIGTLSTLIGIGGGSLTVPFLTWCSVPVKQAIATAAALGFPIALSGAVGYVVGGLNESDLPPFSLGYIVLPAFAGIVVASTAAAPLGARLAHRLSDVTLRRIFAVFLLVLGVRMLLS</sequence>
<gene>
    <name evidence="7" type="ORF">SVA_1443</name>
</gene>
<dbReference type="EMBL" id="AP014936">
    <property type="protein sequence ID" value="BAU48008.1"/>
    <property type="molecule type" value="Genomic_DNA"/>
</dbReference>
<feature type="transmembrane region" description="Helical" evidence="6">
    <location>
        <begin position="12"/>
        <end position="36"/>
    </location>
</feature>
<comment type="similarity">
    <text evidence="2 6">Belongs to the 4-toluene sulfonate uptake permease (TSUP) (TC 2.A.102) family.</text>
</comment>
<feature type="transmembrane region" description="Helical" evidence="6">
    <location>
        <begin position="83"/>
        <end position="101"/>
    </location>
</feature>
<dbReference type="KEGG" id="sva:SVA_1443"/>
<reference evidence="7 8" key="1">
    <citation type="submission" date="2015-08" db="EMBL/GenBank/DDBJ databases">
        <title>Complete genome sequence of Sulfurifustis variabilis.</title>
        <authorList>
            <person name="Miura A."/>
            <person name="Kojima H."/>
            <person name="Fukui M."/>
        </authorList>
    </citation>
    <scope>NUCLEOTIDE SEQUENCE [LARGE SCALE GENOMIC DNA]</scope>
    <source>
        <strain evidence="8">skN76</strain>
    </source>
</reference>
<protein>
    <recommendedName>
        <fullName evidence="6">Probable membrane transporter protein</fullName>
    </recommendedName>
</protein>
<name>A0A1B4V383_9GAMM</name>
<evidence type="ECO:0000256" key="3">
    <source>
        <dbReference type="ARBA" id="ARBA00022692"/>
    </source>
</evidence>